<evidence type="ECO:0000313" key="3">
    <source>
        <dbReference type="Proteomes" id="UP000321083"/>
    </source>
</evidence>
<dbReference type="AlphaFoldDB" id="A0A5C6MHF3"/>
<reference evidence="2 3" key="2">
    <citation type="submission" date="2019-08" db="EMBL/GenBank/DDBJ databases">
        <authorList>
            <person name="Henke P."/>
        </authorList>
    </citation>
    <scope>NUCLEOTIDE SEQUENCE [LARGE SCALE GENOMIC DNA]</scope>
    <source>
        <strain evidence="2">Phe10_nw2017</strain>
    </source>
</reference>
<sequence length="64" mass="7384">MSDAVDQLLAGSTDHHSLRPDVRKLSHPLFTQTYRTAERRDNLSRTRLTRARGRLANVKKQNAR</sequence>
<feature type="region of interest" description="Disordered" evidence="1">
    <location>
        <begin position="1"/>
        <end position="24"/>
    </location>
</feature>
<name>A0A5C6MHF3_9PLAN</name>
<evidence type="ECO:0000313" key="2">
    <source>
        <dbReference type="EMBL" id="TWW12497.1"/>
    </source>
</evidence>
<accession>A0A5C6MHF3</accession>
<comment type="caution">
    <text evidence="2">The sequence shown here is derived from an EMBL/GenBank/DDBJ whole genome shotgun (WGS) entry which is preliminary data.</text>
</comment>
<dbReference type="Proteomes" id="UP000321083">
    <property type="component" value="Unassembled WGS sequence"/>
</dbReference>
<keyword evidence="3" id="KW-1185">Reference proteome</keyword>
<protein>
    <submittedName>
        <fullName evidence="2">Uncharacterized protein</fullName>
    </submittedName>
</protein>
<reference evidence="2 3" key="1">
    <citation type="submission" date="2019-08" db="EMBL/GenBank/DDBJ databases">
        <title>100 year-old enigma solved: identification of Planctomyces bekefii, the type genus and species of the phylum Planctomycetes.</title>
        <authorList>
            <person name="Svetlana D.N."/>
            <person name="Overmann J."/>
        </authorList>
    </citation>
    <scope>NUCLEOTIDE SEQUENCE [LARGE SCALE GENOMIC DNA]</scope>
    <source>
        <strain evidence="2">Phe10_nw2017</strain>
    </source>
</reference>
<organism evidence="2 3">
    <name type="scientific">Planctomyces bekefii</name>
    <dbReference type="NCBI Taxonomy" id="1653850"/>
    <lineage>
        <taxon>Bacteria</taxon>
        <taxon>Pseudomonadati</taxon>
        <taxon>Planctomycetota</taxon>
        <taxon>Planctomycetia</taxon>
        <taxon>Planctomycetales</taxon>
        <taxon>Planctomycetaceae</taxon>
        <taxon>Planctomyces</taxon>
    </lineage>
</organism>
<gene>
    <name evidence="2" type="ORF">E3A20_01280</name>
</gene>
<evidence type="ECO:0000256" key="1">
    <source>
        <dbReference type="SAM" id="MobiDB-lite"/>
    </source>
</evidence>
<feature type="compositionally biased region" description="Basic and acidic residues" evidence="1">
    <location>
        <begin position="13"/>
        <end position="24"/>
    </location>
</feature>
<dbReference type="EMBL" id="SRHE01000010">
    <property type="protein sequence ID" value="TWW12497.1"/>
    <property type="molecule type" value="Genomic_DNA"/>
</dbReference>
<proteinExistence type="predicted"/>